<dbReference type="InterPro" id="IPR036075">
    <property type="entry name" value="ARMT-1-like_metal-bd_sf"/>
</dbReference>
<evidence type="ECO:0000313" key="2">
    <source>
        <dbReference type="EMBL" id="HHS02825.1"/>
    </source>
</evidence>
<protein>
    <submittedName>
        <fullName evidence="2">DUF89 family protein</fullName>
    </submittedName>
</protein>
<gene>
    <name evidence="2" type="ORF">ENL71_10240</name>
</gene>
<sequence>MKSLVDCIHCYLKQAVSCMEMINVPDEKKVEVLYSLMDFIKTLEPSASPAYNSSLVLLKTYEFINNSDPYYEAKKSSNKLALELYPKLKEKVSRASDALYEALKASVAGNVIDLGIQRDFNIDKELEHAFDFGFWIDDYPLLREKIERGKNVVVIGDNAGEIVFDKILVEILNEIGKSVYYIVKAGPVLNDATKEDAEEVSMSKIANVIESGAALLGIPKDFVSEQVKNLISTADVIISKGQANFETVDDFEDVQANVFYLLKIKCEYLAKKLKFKQGSLVLINGEKLKERKEKYLLK</sequence>
<dbReference type="InterPro" id="IPR002791">
    <property type="entry name" value="ARMT1-like_metal-bd"/>
</dbReference>
<reference evidence="2" key="1">
    <citation type="journal article" date="2020" name="mSystems">
        <title>Genome- and Community-Level Interaction Insights into Carbon Utilization and Element Cycling Functions of Hydrothermarchaeota in Hydrothermal Sediment.</title>
        <authorList>
            <person name="Zhou Z."/>
            <person name="Liu Y."/>
            <person name="Xu W."/>
            <person name="Pan J."/>
            <person name="Luo Z.H."/>
            <person name="Li M."/>
        </authorList>
    </citation>
    <scope>NUCLEOTIDE SEQUENCE [LARGE SCALE GENOMIC DNA]</scope>
    <source>
        <strain evidence="2">SpSt-102</strain>
    </source>
</reference>
<proteinExistence type="predicted"/>
<dbReference type="Gene3D" id="1.10.285.20">
    <property type="entry name" value="Uncharacterised protein PF01937, DUF89, domain 2"/>
    <property type="match status" value="1"/>
</dbReference>
<organism evidence="2">
    <name type="scientific">Caldicellulosiruptor owensensis</name>
    <dbReference type="NCBI Taxonomy" id="55205"/>
    <lineage>
        <taxon>Bacteria</taxon>
        <taxon>Bacillati</taxon>
        <taxon>Bacillota</taxon>
        <taxon>Bacillota incertae sedis</taxon>
        <taxon>Caldicellulosiruptorales</taxon>
        <taxon>Caldicellulosiruptoraceae</taxon>
        <taxon>Caldicellulosiruptor</taxon>
    </lineage>
</organism>
<dbReference type="PIRSF" id="PIRSF006593">
    <property type="entry name" value="UCP006593"/>
    <property type="match status" value="1"/>
</dbReference>
<dbReference type="Gene3D" id="3.40.50.10880">
    <property type="entry name" value="Uncharacterised protein PF01937, DUF89, domain 3"/>
    <property type="match status" value="1"/>
</dbReference>
<dbReference type="Pfam" id="PF01937">
    <property type="entry name" value="ARMT1-like_dom"/>
    <property type="match status" value="1"/>
</dbReference>
<comment type="caution">
    <text evidence="2">The sequence shown here is derived from an EMBL/GenBank/DDBJ whole genome shotgun (WGS) entry which is preliminary data.</text>
</comment>
<evidence type="ECO:0000259" key="1">
    <source>
        <dbReference type="Pfam" id="PF01937"/>
    </source>
</evidence>
<dbReference type="AlphaFoldDB" id="A0A7C5V6W9"/>
<dbReference type="SUPFAM" id="SSF111321">
    <property type="entry name" value="AF1104-like"/>
    <property type="match status" value="1"/>
</dbReference>
<dbReference type="EMBL" id="DRUZ01000117">
    <property type="protein sequence ID" value="HHS02825.1"/>
    <property type="molecule type" value="Genomic_DNA"/>
</dbReference>
<name>A0A7C5V6W9_9FIRM</name>
<dbReference type="InterPro" id="IPR014444">
    <property type="entry name" value="PH1575-like"/>
</dbReference>
<accession>A0A7C5V6W9</accession>
<feature type="domain" description="Damage-control phosphatase ARMT1-like metal-binding" evidence="1">
    <location>
        <begin position="5"/>
        <end position="280"/>
    </location>
</feature>